<organism evidence="8 9">
    <name type="scientific">Prymnesium parvum</name>
    <name type="common">Toxic golden alga</name>
    <dbReference type="NCBI Taxonomy" id="97485"/>
    <lineage>
        <taxon>Eukaryota</taxon>
        <taxon>Haptista</taxon>
        <taxon>Haptophyta</taxon>
        <taxon>Prymnesiophyceae</taxon>
        <taxon>Prymnesiales</taxon>
        <taxon>Prymnesiaceae</taxon>
        <taxon>Prymnesium</taxon>
    </lineage>
</organism>
<keyword evidence="9" id="KW-1185">Reference proteome</keyword>
<comment type="similarity">
    <text evidence="2 7">Belongs to the nonaspanin (TM9SF) (TC 9.A.2) family.</text>
</comment>
<sequence length="586" mass="62818">MLASFSPPSYTTGELIPMHSGPLTSVRSPLRYEASSIASCPPLPPPPGRLASLLSPPPAPYALRLHASLPLVACLARLGGGGAASLEARVRQGYRAQLSLGGLPAAARRGKSYALGYPLGGVGEAGEAYVNNHLEFVVQVHETAGGGASVVGFEVAAASVRYSHARWPSPEATNLRPEEVGLKAEGGALTLTPSLEAIPFTYNVTWLSSPLPYARRWEQYVSLPEGASIHYLSLSGSLATSLLLAAAVAAILVRTLRRDLSRYDADDEWADADGEAGWKYVHHDVLRPPPRPLLLASLLGAGVQLAAAAFATAGLALLSYRVHSLAPLLFAAAALPAGLAAAWLYRQMHGRQLYSLTAALAGTVPGLFLAFLFLLNTLLRAEGASPAVPSDSMLLLLSLWLCLDAPLVLLGVVLGSRAPRLADPVYTASIPRQVPYQPWYCRAWPSALLGGLLPFGCASIELAVLFSCVWNQRIYFLFGFLLLMMLTTTLVCAEVGIGSCYFQLCREDYRWWWRSFNSTGFAGAYLFIYALLYARSELQLPTFTACVLYYGYMAAAAIAFYLVTGTVGFLASFAFVQTIYSSLKVD</sequence>
<feature type="transmembrane region" description="Helical" evidence="7">
    <location>
        <begin position="511"/>
        <end position="532"/>
    </location>
</feature>
<feature type="transmembrane region" description="Helical" evidence="7">
    <location>
        <begin position="394"/>
        <end position="414"/>
    </location>
</feature>
<dbReference type="PANTHER" id="PTHR10766:SF111">
    <property type="entry name" value="TRANSMEMBRANE 9 SUPERFAMILY MEMBER 2"/>
    <property type="match status" value="1"/>
</dbReference>
<evidence type="ECO:0000256" key="7">
    <source>
        <dbReference type="RuleBase" id="RU363079"/>
    </source>
</evidence>
<comment type="caution">
    <text evidence="8">The sequence shown here is derived from an EMBL/GenBank/DDBJ whole genome shotgun (WGS) entry which is preliminary data.</text>
</comment>
<feature type="transmembrane region" description="Helical" evidence="7">
    <location>
        <begin position="231"/>
        <end position="253"/>
    </location>
</feature>
<keyword evidence="4" id="KW-0732">Signal</keyword>
<feature type="transmembrane region" description="Helical" evidence="7">
    <location>
        <begin position="293"/>
        <end position="318"/>
    </location>
</feature>
<evidence type="ECO:0000256" key="1">
    <source>
        <dbReference type="ARBA" id="ARBA00004141"/>
    </source>
</evidence>
<keyword evidence="6 7" id="KW-0472">Membrane</keyword>
<keyword evidence="5 7" id="KW-1133">Transmembrane helix</keyword>
<dbReference type="GO" id="GO:0072657">
    <property type="term" value="P:protein localization to membrane"/>
    <property type="evidence" value="ECO:0007669"/>
    <property type="project" value="TreeGrafter"/>
</dbReference>
<reference evidence="8 9" key="1">
    <citation type="journal article" date="2024" name="Science">
        <title>Giant polyketide synthase enzymes in the biosynthesis of giant marine polyether toxins.</title>
        <authorList>
            <person name="Fallon T.R."/>
            <person name="Shende V.V."/>
            <person name="Wierzbicki I.H."/>
            <person name="Pendleton A.L."/>
            <person name="Watervoot N.F."/>
            <person name="Auber R.P."/>
            <person name="Gonzalez D.J."/>
            <person name="Wisecaver J.H."/>
            <person name="Moore B.S."/>
        </authorList>
    </citation>
    <scope>NUCLEOTIDE SEQUENCE [LARGE SCALE GENOMIC DNA]</scope>
    <source>
        <strain evidence="8 9">12B1</strain>
    </source>
</reference>
<dbReference type="Proteomes" id="UP001515480">
    <property type="component" value="Unassembled WGS sequence"/>
</dbReference>
<evidence type="ECO:0000313" key="9">
    <source>
        <dbReference type="Proteomes" id="UP001515480"/>
    </source>
</evidence>
<feature type="transmembrane region" description="Helical" evidence="7">
    <location>
        <begin position="476"/>
        <end position="504"/>
    </location>
</feature>
<feature type="transmembrane region" description="Helical" evidence="7">
    <location>
        <begin position="447"/>
        <end position="470"/>
    </location>
</feature>
<evidence type="ECO:0000256" key="3">
    <source>
        <dbReference type="ARBA" id="ARBA00022692"/>
    </source>
</evidence>
<evidence type="ECO:0000313" key="8">
    <source>
        <dbReference type="EMBL" id="KAL1521213.1"/>
    </source>
</evidence>
<dbReference type="EMBL" id="JBGBPQ010000008">
    <property type="protein sequence ID" value="KAL1521213.1"/>
    <property type="molecule type" value="Genomic_DNA"/>
</dbReference>
<comment type="subcellular location">
    <subcellularLocation>
        <location evidence="1">Membrane</location>
        <topology evidence="1">Multi-pass membrane protein</topology>
    </subcellularLocation>
</comment>
<dbReference type="InterPro" id="IPR004240">
    <property type="entry name" value="EMP70"/>
</dbReference>
<gene>
    <name evidence="8" type="ORF">AB1Y20_022763</name>
</gene>
<dbReference type="AlphaFoldDB" id="A0AB34JJR2"/>
<evidence type="ECO:0000256" key="2">
    <source>
        <dbReference type="ARBA" id="ARBA00005227"/>
    </source>
</evidence>
<dbReference type="Pfam" id="PF02990">
    <property type="entry name" value="EMP70"/>
    <property type="match status" value="1"/>
</dbReference>
<protein>
    <recommendedName>
        <fullName evidence="7">Transmembrane 9 superfamily member</fullName>
    </recommendedName>
</protein>
<dbReference type="GO" id="GO:0016020">
    <property type="term" value="C:membrane"/>
    <property type="evidence" value="ECO:0007669"/>
    <property type="project" value="UniProtKB-SubCell"/>
</dbReference>
<dbReference type="GO" id="GO:0005737">
    <property type="term" value="C:cytoplasm"/>
    <property type="evidence" value="ECO:0007669"/>
    <property type="project" value="UniProtKB-ARBA"/>
</dbReference>
<feature type="transmembrane region" description="Helical" evidence="7">
    <location>
        <begin position="353"/>
        <end position="374"/>
    </location>
</feature>
<evidence type="ECO:0000256" key="6">
    <source>
        <dbReference type="ARBA" id="ARBA00023136"/>
    </source>
</evidence>
<name>A0AB34JJR2_PRYPA</name>
<keyword evidence="3 7" id="KW-0812">Transmembrane</keyword>
<feature type="transmembrane region" description="Helical" evidence="7">
    <location>
        <begin position="324"/>
        <end position="346"/>
    </location>
</feature>
<dbReference type="PANTHER" id="PTHR10766">
    <property type="entry name" value="TRANSMEMBRANE 9 SUPERFAMILY PROTEIN"/>
    <property type="match status" value="1"/>
</dbReference>
<feature type="transmembrane region" description="Helical" evidence="7">
    <location>
        <begin position="552"/>
        <end position="576"/>
    </location>
</feature>
<proteinExistence type="inferred from homology"/>
<evidence type="ECO:0000256" key="5">
    <source>
        <dbReference type="ARBA" id="ARBA00022989"/>
    </source>
</evidence>
<accession>A0AB34JJR2</accession>
<evidence type="ECO:0000256" key="4">
    <source>
        <dbReference type="ARBA" id="ARBA00022729"/>
    </source>
</evidence>